<comment type="caution">
    <text evidence="1">Lacks conserved residue(s) required for the propagation of feature annotation.</text>
</comment>
<dbReference type="InterPro" id="IPR000742">
    <property type="entry name" value="EGF"/>
</dbReference>
<feature type="disulfide bond" evidence="1">
    <location>
        <begin position="135"/>
        <end position="145"/>
    </location>
</feature>
<gene>
    <name evidence="3" type="primary">WBGene00273635</name>
</gene>
<evidence type="ECO:0000313" key="3">
    <source>
        <dbReference type="EnsemblMetazoa" id="PPA35266.1"/>
    </source>
</evidence>
<keyword evidence="4" id="KW-1185">Reference proteome</keyword>
<evidence type="ECO:0000256" key="2">
    <source>
        <dbReference type="SAM" id="MobiDB-lite"/>
    </source>
</evidence>
<feature type="compositionally biased region" description="Basic and acidic residues" evidence="2">
    <location>
        <begin position="18"/>
        <end position="32"/>
    </location>
</feature>
<feature type="disulfide bond" evidence="1">
    <location>
        <begin position="157"/>
        <end position="166"/>
    </location>
</feature>
<dbReference type="EnsemblMetazoa" id="PPA35266.1">
    <property type="protein sequence ID" value="PPA35266.1"/>
    <property type="gene ID" value="WBGene00273635"/>
</dbReference>
<feature type="region of interest" description="Disordered" evidence="2">
    <location>
        <begin position="1"/>
        <end position="32"/>
    </location>
</feature>
<organism evidence="3 4">
    <name type="scientific">Pristionchus pacificus</name>
    <name type="common">Parasitic nematode worm</name>
    <dbReference type="NCBI Taxonomy" id="54126"/>
    <lineage>
        <taxon>Eukaryota</taxon>
        <taxon>Metazoa</taxon>
        <taxon>Ecdysozoa</taxon>
        <taxon>Nematoda</taxon>
        <taxon>Chromadorea</taxon>
        <taxon>Rhabditida</taxon>
        <taxon>Rhabditina</taxon>
        <taxon>Diplogasteromorpha</taxon>
        <taxon>Diplogasteroidea</taxon>
        <taxon>Neodiplogasteridae</taxon>
        <taxon>Pristionchus</taxon>
    </lineage>
</organism>
<reference evidence="4" key="1">
    <citation type="journal article" date="2008" name="Nat. Genet.">
        <title>The Pristionchus pacificus genome provides a unique perspective on nematode lifestyle and parasitism.</title>
        <authorList>
            <person name="Dieterich C."/>
            <person name="Clifton S.W."/>
            <person name="Schuster L.N."/>
            <person name="Chinwalla A."/>
            <person name="Delehaunty K."/>
            <person name="Dinkelacker I."/>
            <person name="Fulton L."/>
            <person name="Fulton R."/>
            <person name="Godfrey J."/>
            <person name="Minx P."/>
            <person name="Mitreva M."/>
            <person name="Roeseler W."/>
            <person name="Tian H."/>
            <person name="Witte H."/>
            <person name="Yang S.P."/>
            <person name="Wilson R.K."/>
            <person name="Sommer R.J."/>
        </authorList>
    </citation>
    <scope>NUCLEOTIDE SEQUENCE [LARGE SCALE GENOMIC DNA]</scope>
    <source>
        <strain evidence="4">PS312</strain>
    </source>
</reference>
<dbReference type="AlphaFoldDB" id="A0A2A6B6N2"/>
<dbReference type="PROSITE" id="PS50026">
    <property type="entry name" value="EGF_3"/>
    <property type="match status" value="1"/>
</dbReference>
<dbReference type="PROSITE" id="PS00022">
    <property type="entry name" value="EGF_1"/>
    <property type="match status" value="1"/>
</dbReference>
<accession>A0A2A6B6N2</accession>
<dbReference type="Proteomes" id="UP000005239">
    <property type="component" value="Unassembled WGS sequence"/>
</dbReference>
<evidence type="ECO:0000256" key="1">
    <source>
        <dbReference type="PROSITE-ProRule" id="PRU00076"/>
    </source>
</evidence>
<keyword evidence="1" id="KW-1015">Disulfide bond</keyword>
<protein>
    <submittedName>
        <fullName evidence="3">EGF-like domain-containing protein</fullName>
    </submittedName>
</protein>
<dbReference type="SUPFAM" id="SSF57196">
    <property type="entry name" value="EGF/Laminin"/>
    <property type="match status" value="1"/>
</dbReference>
<dbReference type="Gene3D" id="2.10.25.10">
    <property type="entry name" value="Laminin"/>
    <property type="match status" value="1"/>
</dbReference>
<keyword evidence="1" id="KW-0245">EGF-like domain</keyword>
<proteinExistence type="predicted"/>
<name>A0A2A6B6N2_PRIPA</name>
<reference evidence="3" key="2">
    <citation type="submission" date="2022-06" db="UniProtKB">
        <authorList>
            <consortium name="EnsemblMetazoa"/>
        </authorList>
    </citation>
    <scope>IDENTIFICATION</scope>
    <source>
        <strain evidence="3">PS312</strain>
    </source>
</reference>
<sequence>MAGRKKPSPNCTIQSRSEASHEKDSSPFRSRDYGWAKDQINQVVTQYYKPVSAPASRSRHLVPITVTDREECQRACDCARGDCTNCSSFKPLIPPSDCQAYFYQNGECALLGEAGVHNTCTRNKTEYVLVPDDPCANLTCIHGECLVSEDLTAHCECDVDYSGTKCDTKAGKCAKKIK</sequence>
<accession>A0A8R1UPA6</accession>
<evidence type="ECO:0000313" key="4">
    <source>
        <dbReference type="Proteomes" id="UP000005239"/>
    </source>
</evidence>